<evidence type="ECO:0000313" key="4">
    <source>
        <dbReference type="EMBL" id="RNF04279.1"/>
    </source>
</evidence>
<dbReference type="SMART" id="SM00367">
    <property type="entry name" value="LRR_CC"/>
    <property type="match status" value="6"/>
</dbReference>
<proteinExistence type="predicted"/>
<dbReference type="InterPro" id="IPR050836">
    <property type="entry name" value="SDS22/Internalin_LRR"/>
</dbReference>
<dbReference type="EMBL" id="MKKU01000684">
    <property type="protein sequence ID" value="RNF04279.1"/>
    <property type="molecule type" value="Genomic_DNA"/>
</dbReference>
<sequence>MLPKITAHRKHPFSTGSPKRDIDLPGPKHMNNVLFTKSDFYRRDRRELARVPTLGESEICSRGNESVMSSQFLPILRLLKASTTAISDEDLKEIANNRSLQKIFLQDCKNLTDVGAFSSTLTLEEMHLRGCSKLVSIGDIGQLPLLWLLDLSKTSVTDNDLKSLSGSKSLLKIFLEDCKNLTAIDFLSSITSIEEISIRGCHKVKHIGSLGLLSALHTLDVSKISINNSGLLGLGASRSLEKIFLENCKQLSNVSTFSSIRSLREIYLSRCVRLTSVDTLGTLPALCVLDASKTSLTDEGLEGLSASRSLEKIILEDCVCLACVSALSYIISLKEIYLSGCTLISEIGVLGLLPALCVLDASKTSLTDEGLEGLSASRSLEKIILEDCVCLTCVSELSSVMSLKELRLRGCNRLTIVSGLGLLPDLCALDLSMTAVTGVSLRGLGESPSLSKLFLENCLNLTSVQSLSTVLALEEIYLRGCVRVSDVGALGALPVLQLLDVSKTSVTDEGLDGLSASLTLKRILLEDCAKLTTVASLTYVHTIEEMNVCGCSGVTSFI</sequence>
<feature type="region of interest" description="Disordered" evidence="3">
    <location>
        <begin position="1"/>
        <end position="28"/>
    </location>
</feature>
<gene>
    <name evidence="4" type="ORF">Tco025E_08032</name>
</gene>
<dbReference type="InterPro" id="IPR006553">
    <property type="entry name" value="Leu-rich_rpt_Cys-con_subtyp"/>
</dbReference>
<dbReference type="PANTHER" id="PTHR46652">
    <property type="entry name" value="LEUCINE-RICH REPEAT AND IQ DOMAIN-CONTAINING PROTEIN 1-RELATED"/>
    <property type="match status" value="1"/>
</dbReference>
<dbReference type="PANTHER" id="PTHR46652:SF3">
    <property type="entry name" value="LEUCINE-RICH REPEAT-CONTAINING PROTEIN 9"/>
    <property type="match status" value="1"/>
</dbReference>
<dbReference type="AlphaFoldDB" id="A0A3R7KM18"/>
<dbReference type="GeneID" id="40321643"/>
<evidence type="ECO:0000256" key="2">
    <source>
        <dbReference type="ARBA" id="ARBA00022737"/>
    </source>
</evidence>
<protein>
    <submittedName>
        <fullName evidence="4">Putative leucine-rich repeat protein 1 (LRRP1)</fullName>
    </submittedName>
</protein>
<name>A0A3R7KM18_9TRYP</name>
<dbReference type="RefSeq" id="XP_029225017.1">
    <property type="nucleotide sequence ID" value="XM_029374889.1"/>
</dbReference>
<dbReference type="OrthoDB" id="258373at2759"/>
<organism evidence="4 5">
    <name type="scientific">Trypanosoma conorhini</name>
    <dbReference type="NCBI Taxonomy" id="83891"/>
    <lineage>
        <taxon>Eukaryota</taxon>
        <taxon>Discoba</taxon>
        <taxon>Euglenozoa</taxon>
        <taxon>Kinetoplastea</taxon>
        <taxon>Metakinetoplastina</taxon>
        <taxon>Trypanosomatida</taxon>
        <taxon>Trypanosomatidae</taxon>
        <taxon>Trypanosoma</taxon>
    </lineage>
</organism>
<keyword evidence="5" id="KW-1185">Reference proteome</keyword>
<keyword evidence="1" id="KW-0433">Leucine-rich repeat</keyword>
<evidence type="ECO:0000313" key="5">
    <source>
        <dbReference type="Proteomes" id="UP000284403"/>
    </source>
</evidence>
<dbReference type="InterPro" id="IPR032675">
    <property type="entry name" value="LRR_dom_sf"/>
</dbReference>
<dbReference type="Proteomes" id="UP000284403">
    <property type="component" value="Unassembled WGS sequence"/>
</dbReference>
<keyword evidence="2" id="KW-0677">Repeat</keyword>
<evidence type="ECO:0000256" key="1">
    <source>
        <dbReference type="ARBA" id="ARBA00022614"/>
    </source>
</evidence>
<dbReference type="SUPFAM" id="SSF52058">
    <property type="entry name" value="L domain-like"/>
    <property type="match status" value="2"/>
</dbReference>
<feature type="compositionally biased region" description="Basic residues" evidence="3">
    <location>
        <begin position="1"/>
        <end position="12"/>
    </location>
</feature>
<comment type="caution">
    <text evidence="4">The sequence shown here is derived from an EMBL/GenBank/DDBJ whole genome shotgun (WGS) entry which is preliminary data.</text>
</comment>
<accession>A0A3R7KM18</accession>
<dbReference type="Gene3D" id="3.80.10.10">
    <property type="entry name" value="Ribonuclease Inhibitor"/>
    <property type="match status" value="5"/>
</dbReference>
<reference evidence="4 5" key="1">
    <citation type="journal article" date="2018" name="BMC Genomics">
        <title>Genomic comparison of Trypanosoma conorhini and Trypanosoma rangeli to Trypanosoma cruzi strains of high and low virulence.</title>
        <authorList>
            <person name="Bradwell K.R."/>
            <person name="Koparde V.N."/>
            <person name="Matveyev A.V."/>
            <person name="Serrano M.G."/>
            <person name="Alves J.M."/>
            <person name="Parikh H."/>
            <person name="Huang B."/>
            <person name="Lee V."/>
            <person name="Espinosa-Alvarez O."/>
            <person name="Ortiz P.A."/>
            <person name="Costa-Martins A.G."/>
            <person name="Teixeira M.M."/>
            <person name="Buck G.A."/>
        </authorList>
    </citation>
    <scope>NUCLEOTIDE SEQUENCE [LARGE SCALE GENOMIC DNA]</scope>
    <source>
        <strain evidence="4 5">025E</strain>
    </source>
</reference>
<evidence type="ECO:0000256" key="3">
    <source>
        <dbReference type="SAM" id="MobiDB-lite"/>
    </source>
</evidence>